<keyword evidence="1" id="KW-1133">Transmembrane helix</keyword>
<feature type="transmembrane region" description="Helical" evidence="1">
    <location>
        <begin position="12"/>
        <end position="37"/>
    </location>
</feature>
<evidence type="ECO:0000313" key="2">
    <source>
        <dbReference type="EMBL" id="EHB88839.1"/>
    </source>
</evidence>
<proteinExistence type="predicted"/>
<dbReference type="EMBL" id="ACSB01000004">
    <property type="protein sequence ID" value="EHB88839.1"/>
    <property type="molecule type" value="Genomic_DNA"/>
</dbReference>
<protein>
    <submittedName>
        <fullName evidence="2">Uncharacterized protein</fullName>
    </submittedName>
</protein>
<reference evidence="2 3" key="1">
    <citation type="submission" date="2011-08" db="EMBL/GenBank/DDBJ databases">
        <title>The Genome Sequence of Rothia mucilaginosa M508.</title>
        <authorList>
            <consortium name="The Broad Institute Genome Sequencing Platform"/>
            <consortium name="The Broad Institute Genome Sequencing Center for Infectious Disease"/>
            <person name="Earl A."/>
            <person name="Ward D."/>
            <person name="Feldgarden M."/>
            <person name="Gevers D."/>
            <person name="Sibley C.D."/>
            <person name="Field T.R."/>
            <person name="Grinwis M."/>
            <person name="Eshaghurshan C.S."/>
            <person name="Surette M.G."/>
            <person name="Young S.K."/>
            <person name="Zeng Q."/>
            <person name="Gargeya S."/>
            <person name="Fitzgerald M."/>
            <person name="Haas B."/>
            <person name="Abouelleil A."/>
            <person name="Alvarado L."/>
            <person name="Arachchi H.M."/>
            <person name="Berlin A."/>
            <person name="Brown A."/>
            <person name="Chapman S.B."/>
            <person name="Chen Z."/>
            <person name="Dunbar C."/>
            <person name="Freedman E."/>
            <person name="Gearin G."/>
            <person name="Gellesch M."/>
            <person name="Goldberg J."/>
            <person name="Griggs A."/>
            <person name="Gujja S."/>
            <person name="Heiman D."/>
            <person name="Howarth C."/>
            <person name="Larson L."/>
            <person name="Lui A."/>
            <person name="MacDonald P.J.P."/>
            <person name="Montmayeur A."/>
            <person name="Murphy C."/>
            <person name="Neiman D."/>
            <person name="Pearson M."/>
            <person name="Priest M."/>
            <person name="Roberts A."/>
            <person name="Saif S."/>
            <person name="Shea T."/>
            <person name="Shenoy N."/>
            <person name="Sisk P."/>
            <person name="Stolte C."/>
            <person name="Sykes S."/>
            <person name="Wortman J."/>
            <person name="Nusbaum C."/>
            <person name="Birren B."/>
        </authorList>
    </citation>
    <scope>NUCLEOTIDE SEQUENCE [LARGE SCALE GENOMIC DNA]</scope>
    <source>
        <strain evidence="2 3">M508</strain>
    </source>
</reference>
<organism evidence="2 3">
    <name type="scientific">Rothia mucilaginosa M508</name>
    <dbReference type="NCBI Taxonomy" id="563033"/>
    <lineage>
        <taxon>Bacteria</taxon>
        <taxon>Bacillati</taxon>
        <taxon>Actinomycetota</taxon>
        <taxon>Actinomycetes</taxon>
        <taxon>Micrococcales</taxon>
        <taxon>Micrococcaceae</taxon>
        <taxon>Rothia</taxon>
    </lineage>
</organism>
<keyword evidence="1" id="KW-0812">Transmembrane</keyword>
<accession>G5EPL2</accession>
<evidence type="ECO:0000256" key="1">
    <source>
        <dbReference type="SAM" id="Phobius"/>
    </source>
</evidence>
<sequence length="41" mass="4359">MPHTSSQRPALGIMFVLISCSSLQFGAAFAVTLFPLFGDSL</sequence>
<name>G5EPL2_9MICC</name>
<dbReference type="RefSeq" id="WP_005504454.1">
    <property type="nucleotide sequence ID" value="NZ_JH370351.1"/>
</dbReference>
<comment type="caution">
    <text evidence="2">The sequence shown here is derived from an EMBL/GenBank/DDBJ whole genome shotgun (WGS) entry which is preliminary data.</text>
</comment>
<keyword evidence="1" id="KW-0472">Membrane</keyword>
<dbReference type="Proteomes" id="UP000004897">
    <property type="component" value="Unassembled WGS sequence"/>
</dbReference>
<dbReference type="HOGENOM" id="CLU_3276105_0_0_11"/>
<evidence type="ECO:0000313" key="3">
    <source>
        <dbReference type="Proteomes" id="UP000004897"/>
    </source>
</evidence>
<dbReference type="AlphaFoldDB" id="G5EPL2"/>
<dbReference type="PATRIC" id="fig|563033.4.peg.215"/>
<gene>
    <name evidence="2" type="ORF">HMPREF0737_00222</name>
</gene>